<reference evidence="8" key="2">
    <citation type="submission" date="2021-04" db="EMBL/GenBank/DDBJ databases">
        <authorList>
            <person name="Gilroy R."/>
        </authorList>
    </citation>
    <scope>NUCLEOTIDE SEQUENCE</scope>
    <source>
        <strain evidence="8">687</strain>
    </source>
</reference>
<evidence type="ECO:0000256" key="3">
    <source>
        <dbReference type="ARBA" id="ARBA00022722"/>
    </source>
</evidence>
<keyword evidence="5 6" id="KW-0269">Exonuclease</keyword>
<comment type="function">
    <text evidence="6">Bidirectionally degrades single-stranded DNA into large acid-insoluble oligonucleotides, which are then degraded further into small acid-soluble oligonucleotides.</text>
</comment>
<evidence type="ECO:0000256" key="4">
    <source>
        <dbReference type="ARBA" id="ARBA00022801"/>
    </source>
</evidence>
<comment type="subunit">
    <text evidence="6">Heterooligomer composed of large and small subunits.</text>
</comment>
<evidence type="ECO:0000313" key="9">
    <source>
        <dbReference type="Proteomes" id="UP000824150"/>
    </source>
</evidence>
<dbReference type="NCBIfam" id="TIGR01280">
    <property type="entry name" value="xseB"/>
    <property type="match status" value="1"/>
</dbReference>
<evidence type="ECO:0000256" key="2">
    <source>
        <dbReference type="ARBA" id="ARBA00022490"/>
    </source>
</evidence>
<keyword evidence="3 6" id="KW-0540">Nuclease</keyword>
<evidence type="ECO:0000256" key="6">
    <source>
        <dbReference type="HAMAP-Rule" id="MF_00337"/>
    </source>
</evidence>
<organism evidence="8 9">
    <name type="scientific">Candidatus Anaerobiospirillum merdipullorum</name>
    <dbReference type="NCBI Taxonomy" id="2838450"/>
    <lineage>
        <taxon>Bacteria</taxon>
        <taxon>Pseudomonadati</taxon>
        <taxon>Pseudomonadota</taxon>
        <taxon>Gammaproteobacteria</taxon>
        <taxon>Aeromonadales</taxon>
        <taxon>Succinivibrionaceae</taxon>
        <taxon>Anaerobiospirillum</taxon>
    </lineage>
</organism>
<comment type="caution">
    <text evidence="8">The sequence shown here is derived from an EMBL/GenBank/DDBJ whole genome shotgun (WGS) entry which is preliminary data.</text>
</comment>
<dbReference type="GO" id="GO:0006308">
    <property type="term" value="P:DNA catabolic process"/>
    <property type="evidence" value="ECO:0007669"/>
    <property type="project" value="UniProtKB-UniRule"/>
</dbReference>
<dbReference type="Proteomes" id="UP000824150">
    <property type="component" value="Unassembled WGS sequence"/>
</dbReference>
<accession>A0A9E2KPX1</accession>
<keyword evidence="7" id="KW-0175">Coiled coil</keyword>
<evidence type="ECO:0000256" key="5">
    <source>
        <dbReference type="ARBA" id="ARBA00022839"/>
    </source>
</evidence>
<keyword evidence="2 6" id="KW-0963">Cytoplasm</keyword>
<dbReference type="EC" id="3.1.11.6" evidence="6"/>
<reference evidence="8" key="1">
    <citation type="journal article" date="2021" name="PeerJ">
        <title>Extensive microbial diversity within the chicken gut microbiome revealed by metagenomics and culture.</title>
        <authorList>
            <person name="Gilroy R."/>
            <person name="Ravi A."/>
            <person name="Getino M."/>
            <person name="Pursley I."/>
            <person name="Horton D.L."/>
            <person name="Alikhan N.F."/>
            <person name="Baker D."/>
            <person name="Gharbi K."/>
            <person name="Hall N."/>
            <person name="Watson M."/>
            <person name="Adriaenssens E.M."/>
            <person name="Foster-Nyarko E."/>
            <person name="Jarju S."/>
            <person name="Secka A."/>
            <person name="Antonio M."/>
            <person name="Oren A."/>
            <person name="Chaudhuri R.R."/>
            <person name="La Ragione R."/>
            <person name="Hildebrand F."/>
            <person name="Pallen M.J."/>
        </authorList>
    </citation>
    <scope>NUCLEOTIDE SEQUENCE</scope>
    <source>
        <strain evidence="8">687</strain>
    </source>
</reference>
<protein>
    <recommendedName>
        <fullName evidence="6">Exodeoxyribonuclease 7 small subunit</fullName>
        <ecNumber evidence="6">3.1.11.6</ecNumber>
    </recommendedName>
    <alternativeName>
        <fullName evidence="6">Exodeoxyribonuclease VII small subunit</fullName>
        <shortName evidence="6">Exonuclease VII small subunit</shortName>
    </alternativeName>
</protein>
<dbReference type="GO" id="GO:0005829">
    <property type="term" value="C:cytosol"/>
    <property type="evidence" value="ECO:0007669"/>
    <property type="project" value="TreeGrafter"/>
</dbReference>
<name>A0A9E2KPX1_9GAMM</name>
<gene>
    <name evidence="6 8" type="primary">xseB</name>
    <name evidence="8" type="ORF">IAA31_08115</name>
</gene>
<dbReference type="HAMAP" id="MF_00337">
    <property type="entry name" value="Exonuc_7_S"/>
    <property type="match status" value="1"/>
</dbReference>
<dbReference type="Pfam" id="PF02609">
    <property type="entry name" value="Exonuc_VII_S"/>
    <property type="match status" value="1"/>
</dbReference>
<dbReference type="PANTHER" id="PTHR34137:SF1">
    <property type="entry name" value="EXODEOXYRIBONUCLEASE 7 SMALL SUBUNIT"/>
    <property type="match status" value="1"/>
</dbReference>
<dbReference type="PANTHER" id="PTHR34137">
    <property type="entry name" value="EXODEOXYRIBONUCLEASE 7 SMALL SUBUNIT"/>
    <property type="match status" value="1"/>
</dbReference>
<sequence>MSDNKMHSLEERFAQLQEIISKLEQGNLSLDESIEAYTAGMKLAASCRSTLDEMQAKVQAAREQAQVVTATNAPSGTNQ</sequence>
<evidence type="ECO:0000256" key="7">
    <source>
        <dbReference type="SAM" id="Coils"/>
    </source>
</evidence>
<dbReference type="SUPFAM" id="SSF116842">
    <property type="entry name" value="XseB-like"/>
    <property type="match status" value="1"/>
</dbReference>
<comment type="similarity">
    <text evidence="1 6">Belongs to the XseB family.</text>
</comment>
<dbReference type="GO" id="GO:0008855">
    <property type="term" value="F:exodeoxyribonuclease VII activity"/>
    <property type="evidence" value="ECO:0007669"/>
    <property type="project" value="UniProtKB-UniRule"/>
</dbReference>
<dbReference type="GO" id="GO:0009318">
    <property type="term" value="C:exodeoxyribonuclease VII complex"/>
    <property type="evidence" value="ECO:0007669"/>
    <property type="project" value="UniProtKB-UniRule"/>
</dbReference>
<dbReference type="InterPro" id="IPR037004">
    <property type="entry name" value="Exonuc_VII_ssu_sf"/>
</dbReference>
<dbReference type="AlphaFoldDB" id="A0A9E2KPX1"/>
<comment type="catalytic activity">
    <reaction evidence="6">
        <text>Exonucleolytic cleavage in either 5'- to 3'- or 3'- to 5'-direction to yield nucleoside 5'-phosphates.</text>
        <dbReference type="EC" id="3.1.11.6"/>
    </reaction>
</comment>
<comment type="subcellular location">
    <subcellularLocation>
        <location evidence="6">Cytoplasm</location>
    </subcellularLocation>
</comment>
<dbReference type="EMBL" id="JAHLFG010000089">
    <property type="protein sequence ID" value="MBU3827431.1"/>
    <property type="molecule type" value="Genomic_DNA"/>
</dbReference>
<keyword evidence="4 6" id="KW-0378">Hydrolase</keyword>
<evidence type="ECO:0000313" key="8">
    <source>
        <dbReference type="EMBL" id="MBU3827431.1"/>
    </source>
</evidence>
<evidence type="ECO:0000256" key="1">
    <source>
        <dbReference type="ARBA" id="ARBA00009998"/>
    </source>
</evidence>
<feature type="coiled-coil region" evidence="7">
    <location>
        <begin position="6"/>
        <end position="71"/>
    </location>
</feature>
<proteinExistence type="inferred from homology"/>
<dbReference type="Gene3D" id="1.10.287.1040">
    <property type="entry name" value="Exonuclease VII, small subunit"/>
    <property type="match status" value="1"/>
</dbReference>
<dbReference type="InterPro" id="IPR003761">
    <property type="entry name" value="Exonuc_VII_S"/>
</dbReference>